<dbReference type="InterPro" id="IPR003123">
    <property type="entry name" value="VPS9"/>
</dbReference>
<dbReference type="SMART" id="SM00314">
    <property type="entry name" value="RA"/>
    <property type="match status" value="1"/>
</dbReference>
<dbReference type="GO" id="GO:0030139">
    <property type="term" value="C:endocytic vesicle"/>
    <property type="evidence" value="ECO:0007669"/>
    <property type="project" value="TreeGrafter"/>
</dbReference>
<dbReference type="InterPro" id="IPR000159">
    <property type="entry name" value="RA_dom"/>
</dbReference>
<organism evidence="3">
    <name type="scientific">Culex pipiens</name>
    <name type="common">House mosquito</name>
    <dbReference type="NCBI Taxonomy" id="7175"/>
    <lineage>
        <taxon>Eukaryota</taxon>
        <taxon>Metazoa</taxon>
        <taxon>Ecdysozoa</taxon>
        <taxon>Arthropoda</taxon>
        <taxon>Hexapoda</taxon>
        <taxon>Insecta</taxon>
        <taxon>Pterygota</taxon>
        <taxon>Neoptera</taxon>
        <taxon>Endopterygota</taxon>
        <taxon>Diptera</taxon>
        <taxon>Nematocera</taxon>
        <taxon>Culicoidea</taxon>
        <taxon>Culicidae</taxon>
        <taxon>Culicinae</taxon>
        <taxon>Culicini</taxon>
        <taxon>Culex</taxon>
        <taxon>Culex</taxon>
    </lineage>
</organism>
<dbReference type="GO" id="GO:0005829">
    <property type="term" value="C:cytosol"/>
    <property type="evidence" value="ECO:0007669"/>
    <property type="project" value="TreeGrafter"/>
</dbReference>
<dbReference type="GO" id="GO:0016192">
    <property type="term" value="P:vesicle-mediated transport"/>
    <property type="evidence" value="ECO:0007669"/>
    <property type="project" value="InterPro"/>
</dbReference>
<dbReference type="PANTHER" id="PTHR23101:SF104">
    <property type="entry name" value="PROTEIN SPRINT"/>
    <property type="match status" value="1"/>
</dbReference>
<dbReference type="SMART" id="SM00167">
    <property type="entry name" value="VPS9"/>
    <property type="match status" value="1"/>
</dbReference>
<proteinExistence type="predicted"/>
<dbReference type="PROSITE" id="PS51205">
    <property type="entry name" value="VPS9"/>
    <property type="match status" value="1"/>
</dbReference>
<dbReference type="Pfam" id="PF02204">
    <property type="entry name" value="VPS9"/>
    <property type="match status" value="1"/>
</dbReference>
<dbReference type="SUPFAM" id="SSF54236">
    <property type="entry name" value="Ubiquitin-like"/>
    <property type="match status" value="1"/>
</dbReference>
<dbReference type="Pfam" id="PF00788">
    <property type="entry name" value="RA"/>
    <property type="match status" value="1"/>
</dbReference>
<dbReference type="GO" id="GO:0031267">
    <property type="term" value="F:small GTPase binding"/>
    <property type="evidence" value="ECO:0007669"/>
    <property type="project" value="TreeGrafter"/>
</dbReference>
<dbReference type="PROSITE" id="PS50200">
    <property type="entry name" value="RA"/>
    <property type="match status" value="1"/>
</dbReference>
<dbReference type="PANTHER" id="PTHR23101">
    <property type="entry name" value="RAB GDP/GTP EXCHANGE FACTOR"/>
    <property type="match status" value="1"/>
</dbReference>
<dbReference type="AlphaFoldDB" id="A0A8D8FI13"/>
<dbReference type="Gene3D" id="1.20.1050.80">
    <property type="entry name" value="VPS9 domain"/>
    <property type="match status" value="1"/>
</dbReference>
<dbReference type="InterPro" id="IPR045046">
    <property type="entry name" value="Vps9-like"/>
</dbReference>
<dbReference type="GO" id="GO:0007165">
    <property type="term" value="P:signal transduction"/>
    <property type="evidence" value="ECO:0007669"/>
    <property type="project" value="InterPro"/>
</dbReference>
<dbReference type="InterPro" id="IPR029071">
    <property type="entry name" value="Ubiquitin-like_domsf"/>
</dbReference>
<dbReference type="SUPFAM" id="SSF109993">
    <property type="entry name" value="VPS9 domain"/>
    <property type="match status" value="1"/>
</dbReference>
<name>A0A8D8FI13_CULPI</name>
<evidence type="ECO:0000259" key="2">
    <source>
        <dbReference type="PROSITE" id="PS51205"/>
    </source>
</evidence>
<feature type="domain" description="Ras-associating" evidence="1">
    <location>
        <begin position="588"/>
        <end position="676"/>
    </location>
</feature>
<evidence type="ECO:0000259" key="1">
    <source>
        <dbReference type="PROSITE" id="PS50200"/>
    </source>
</evidence>
<evidence type="ECO:0000313" key="3">
    <source>
        <dbReference type="EMBL" id="CAG6471148.1"/>
    </source>
</evidence>
<dbReference type="EMBL" id="HBUE01067093">
    <property type="protein sequence ID" value="CAG6471148.1"/>
    <property type="molecule type" value="Transcribed_RNA"/>
</dbReference>
<dbReference type="InterPro" id="IPR037191">
    <property type="entry name" value="VPS9_dom_sf"/>
</dbReference>
<dbReference type="Pfam" id="PF23268">
    <property type="entry name" value="RIN1"/>
    <property type="match status" value="1"/>
</dbReference>
<reference evidence="3" key="1">
    <citation type="submission" date="2021-05" db="EMBL/GenBank/DDBJ databases">
        <authorList>
            <person name="Alioto T."/>
            <person name="Alioto T."/>
            <person name="Gomez Garrido J."/>
        </authorList>
    </citation>
    <scope>NUCLEOTIDE SEQUENCE</scope>
</reference>
<dbReference type="CDD" id="cd01776">
    <property type="entry name" value="RA_Rin"/>
    <property type="match status" value="1"/>
</dbReference>
<feature type="domain" description="VPS9" evidence="2">
    <location>
        <begin position="431"/>
        <end position="572"/>
    </location>
</feature>
<dbReference type="GO" id="GO:0005085">
    <property type="term" value="F:guanyl-nucleotide exchange factor activity"/>
    <property type="evidence" value="ECO:0007669"/>
    <property type="project" value="InterPro"/>
</dbReference>
<accession>A0A8D8FI13</accession>
<protein>
    <submittedName>
        <fullName evidence="3">Protein sprint</fullName>
    </submittedName>
</protein>
<sequence length="692" mass="77239">MRSFKKWWLERFANRNKGGTDGANGFARVDSIINNASRQRWPSSSDVAAAVATNDNRNGKHADKSGDALLLDAHCSHHHRHRQPGIDNNCCSLLDISLEYGVKTIKSVSTISLDDHLILDEYEIVQFEDIADYRPASKLDRLFYLGSRIEYGLTLQEVRAAEQHKPPTLASESKKSGKLKRKARRLKLDVADALNRSLMGPLYQAQKTDSDVCESSYSEVGGNTSLDSCDSLDVQMHFGLSDSGNIIIDIGHIQEQRGEGTYTKKRTQKFLRKLDCGEEAFESTKFRATWKQWIRKILICLMCKPEGHPRNKTVFSGPGETIGTYALSLADDTESTFSRNISNFISCTKESKAAPQVIMRNMRQFMSGMKNYLVKHGEGEFANEVQKARSQLKSDEFLNLDSILEEVMHRLVILPLREHLYGLFVDYYTHSGDIQVLVEKVKQASGRGPAVFGIKNTVIPPSASALRQISALFVRLQETELPLEKLDLLLTAVSAIFESTASSIGQQLSADDFLPVLVLVVAHCGFIGAEIEAEYMWGLIQPSLLSGEAGYYLTALCSAVHVLKNFSLHDHEGIAGSMEWVSSTLPECSSVLRVIIPDEYNGSIQTRTLPIRPHTTTREVCRIIAHKARITNAQDYGLFKLIDGEETLLQDNECPQDVRMAACGKHCMIAYKRVDAKIAWPTVMPTTLTDNQ</sequence>